<gene>
    <name evidence="2" type="ORF">SAMN05444853_10411</name>
</gene>
<keyword evidence="1" id="KW-0175">Coiled coil</keyword>
<dbReference type="STRING" id="97481.SAMN05444853_10411"/>
<sequence>MSLEQTLQENTAAVNKLSEILQSLFEKGIEIPKKVKKEAKAQVKAQAKEEAKAQATDKVDLVSLRQKAAELTVSVAKINRESVVSLLAEFNVKKLTDVSDSDIEQYFNKLLKLKEEVTNAD</sequence>
<dbReference type="RefSeq" id="WP_090920565.1">
    <property type="nucleotide sequence ID" value="NZ_CP016180.1"/>
</dbReference>
<feature type="coiled-coil region" evidence="1">
    <location>
        <begin position="36"/>
        <end position="81"/>
    </location>
</feature>
<proteinExistence type="predicted"/>
<organism evidence="2 3">
    <name type="scientific">Phocoenobacter skyensis</name>
    <dbReference type="NCBI Taxonomy" id="97481"/>
    <lineage>
        <taxon>Bacteria</taxon>
        <taxon>Pseudomonadati</taxon>
        <taxon>Pseudomonadota</taxon>
        <taxon>Gammaproteobacteria</taxon>
        <taxon>Pasteurellales</taxon>
        <taxon>Pasteurellaceae</taxon>
        <taxon>Phocoenobacter</taxon>
    </lineage>
</organism>
<protein>
    <submittedName>
        <fullName evidence="2">Uncharacterized protein</fullName>
    </submittedName>
</protein>
<evidence type="ECO:0000256" key="1">
    <source>
        <dbReference type="SAM" id="Coils"/>
    </source>
</evidence>
<name>A0A1H7V8U3_9PAST</name>
<accession>A0A1H7V8U3</accession>
<dbReference type="AlphaFoldDB" id="A0A1H7V8U3"/>
<reference evidence="3" key="1">
    <citation type="submission" date="2016-10" db="EMBL/GenBank/DDBJ databases">
        <authorList>
            <person name="Varghese N."/>
            <person name="Submissions S."/>
        </authorList>
    </citation>
    <scope>NUCLEOTIDE SEQUENCE [LARGE SCALE GENOMIC DNA]</scope>
    <source>
        <strain evidence="3">DSM 24204</strain>
    </source>
</reference>
<evidence type="ECO:0000313" key="2">
    <source>
        <dbReference type="EMBL" id="SEM05439.1"/>
    </source>
</evidence>
<dbReference type="Proteomes" id="UP000198883">
    <property type="component" value="Unassembled WGS sequence"/>
</dbReference>
<dbReference type="GeneID" id="83545321"/>
<dbReference type="EMBL" id="FOBN01000004">
    <property type="protein sequence ID" value="SEM05439.1"/>
    <property type="molecule type" value="Genomic_DNA"/>
</dbReference>
<evidence type="ECO:0000313" key="3">
    <source>
        <dbReference type="Proteomes" id="UP000198883"/>
    </source>
</evidence>